<gene>
    <name evidence="2" type="ORF">H4W31_003500</name>
</gene>
<dbReference type="AlphaFoldDB" id="A0A927QYH0"/>
<keyword evidence="3" id="KW-1185">Reference proteome</keyword>
<evidence type="ECO:0000313" key="2">
    <source>
        <dbReference type="EMBL" id="MBE1487862.1"/>
    </source>
</evidence>
<protein>
    <submittedName>
        <fullName evidence="2">Uncharacterized protein</fullName>
    </submittedName>
</protein>
<dbReference type="RefSeq" id="WP_192767636.1">
    <property type="nucleotide sequence ID" value="NZ_JADBEB010000001.1"/>
</dbReference>
<reference evidence="2" key="1">
    <citation type="submission" date="2020-10" db="EMBL/GenBank/DDBJ databases">
        <title>Sequencing the genomes of 1000 actinobacteria strains.</title>
        <authorList>
            <person name="Klenk H.-P."/>
        </authorList>
    </citation>
    <scope>NUCLEOTIDE SEQUENCE</scope>
    <source>
        <strain evidence="2">DSM 46832</strain>
    </source>
</reference>
<comment type="caution">
    <text evidence="2">The sequence shown here is derived from an EMBL/GenBank/DDBJ whole genome shotgun (WGS) entry which is preliminary data.</text>
</comment>
<name>A0A927QYH0_9ACTN</name>
<evidence type="ECO:0000256" key="1">
    <source>
        <dbReference type="SAM" id="MobiDB-lite"/>
    </source>
</evidence>
<dbReference type="Proteomes" id="UP000649753">
    <property type="component" value="Unassembled WGS sequence"/>
</dbReference>
<organism evidence="2 3">
    <name type="scientific">Plantactinospora soyae</name>
    <dbReference type="NCBI Taxonomy" id="1544732"/>
    <lineage>
        <taxon>Bacteria</taxon>
        <taxon>Bacillati</taxon>
        <taxon>Actinomycetota</taxon>
        <taxon>Actinomycetes</taxon>
        <taxon>Micromonosporales</taxon>
        <taxon>Micromonosporaceae</taxon>
        <taxon>Plantactinospora</taxon>
    </lineage>
</organism>
<dbReference type="EMBL" id="JADBEB010000001">
    <property type="protein sequence ID" value="MBE1487862.1"/>
    <property type="molecule type" value="Genomic_DNA"/>
</dbReference>
<evidence type="ECO:0000313" key="3">
    <source>
        <dbReference type="Proteomes" id="UP000649753"/>
    </source>
</evidence>
<sequence>MSDPEALFEAELAGFLRQLSPGPDAAPPRTAGTKAGQPGTDPGHPN</sequence>
<proteinExistence type="predicted"/>
<accession>A0A927QYH0</accession>
<feature type="region of interest" description="Disordered" evidence="1">
    <location>
        <begin position="18"/>
        <end position="46"/>
    </location>
</feature>